<proteinExistence type="predicted"/>
<dbReference type="EMBL" id="PEOG01000029">
    <property type="protein sequence ID" value="PIM52904.1"/>
    <property type="molecule type" value="Genomic_DNA"/>
</dbReference>
<sequence length="113" mass="11814">MKLNNILLAAALATSFGVHAQTTPASGADHAAHHPASAAAPQSDGEVRKIDKEQGKVTLRHGPLENLGMPAMTMVFKVADPKLLDGLKDGDKVKFTAEKVNGAYTVTALQAVK</sequence>
<dbReference type="InterPro" id="IPR021647">
    <property type="entry name" value="CusF_Ec"/>
</dbReference>
<dbReference type="InterPro" id="IPR042230">
    <property type="entry name" value="CusF_sf"/>
</dbReference>
<name>A0A2G9CBA7_9BURK</name>
<gene>
    <name evidence="3" type="ORF">CS062_12390</name>
</gene>
<dbReference type="Proteomes" id="UP000231501">
    <property type="component" value="Unassembled WGS sequence"/>
</dbReference>
<evidence type="ECO:0000256" key="1">
    <source>
        <dbReference type="SAM" id="MobiDB-lite"/>
    </source>
</evidence>
<accession>A0A2G9CBA7</accession>
<feature type="signal peptide" evidence="2">
    <location>
        <begin position="1"/>
        <end position="20"/>
    </location>
</feature>
<evidence type="ECO:0000313" key="3">
    <source>
        <dbReference type="EMBL" id="PIM52904.1"/>
    </source>
</evidence>
<dbReference type="Gene3D" id="2.40.50.320">
    <property type="entry name" value="Copper binding periplasmic protein CusF"/>
    <property type="match status" value="1"/>
</dbReference>
<keyword evidence="2" id="KW-0732">Signal</keyword>
<keyword evidence="4" id="KW-1185">Reference proteome</keyword>
<dbReference type="AlphaFoldDB" id="A0A2G9CBA7"/>
<dbReference type="Pfam" id="PF11604">
    <property type="entry name" value="CusF_Ec"/>
    <property type="match status" value="1"/>
</dbReference>
<feature type="chain" id="PRO_5013742069" evidence="2">
    <location>
        <begin position="21"/>
        <end position="113"/>
    </location>
</feature>
<reference evidence="3 4" key="1">
    <citation type="submission" date="2017-11" db="EMBL/GenBank/DDBJ databases">
        <title>Draft genome sequence of Mitsuaria sp. HWN-4.</title>
        <authorList>
            <person name="Gundlapally S.R."/>
        </authorList>
    </citation>
    <scope>NUCLEOTIDE SEQUENCE [LARGE SCALE GENOMIC DNA]</scope>
    <source>
        <strain evidence="3 4">HWN-4</strain>
    </source>
</reference>
<feature type="region of interest" description="Disordered" evidence="1">
    <location>
        <begin position="22"/>
        <end position="47"/>
    </location>
</feature>
<comment type="caution">
    <text evidence="3">The sequence shown here is derived from an EMBL/GenBank/DDBJ whole genome shotgun (WGS) entry which is preliminary data.</text>
</comment>
<protein>
    <submittedName>
        <fullName evidence="3">RND transporter</fullName>
    </submittedName>
</protein>
<feature type="compositionally biased region" description="Low complexity" evidence="1">
    <location>
        <begin position="24"/>
        <end position="43"/>
    </location>
</feature>
<organism evidence="3 4">
    <name type="scientific">Roseateles chitinivorans</name>
    <dbReference type="NCBI Taxonomy" id="2917965"/>
    <lineage>
        <taxon>Bacteria</taxon>
        <taxon>Pseudomonadati</taxon>
        <taxon>Pseudomonadota</taxon>
        <taxon>Betaproteobacteria</taxon>
        <taxon>Burkholderiales</taxon>
        <taxon>Sphaerotilaceae</taxon>
        <taxon>Roseateles</taxon>
    </lineage>
</organism>
<dbReference type="RefSeq" id="WP_099861944.1">
    <property type="nucleotide sequence ID" value="NZ_PEOG01000029.1"/>
</dbReference>
<evidence type="ECO:0000313" key="4">
    <source>
        <dbReference type="Proteomes" id="UP000231501"/>
    </source>
</evidence>
<dbReference type="OrthoDB" id="9180744at2"/>
<evidence type="ECO:0000256" key="2">
    <source>
        <dbReference type="SAM" id="SignalP"/>
    </source>
</evidence>